<evidence type="ECO:0000256" key="2">
    <source>
        <dbReference type="ARBA" id="ARBA00022827"/>
    </source>
</evidence>
<dbReference type="EMBL" id="BACD03000063">
    <property type="protein sequence ID" value="GAO52250.1"/>
    <property type="molecule type" value="Genomic_DNA"/>
</dbReference>
<keyword evidence="2" id="KW-0274">FAD</keyword>
<dbReference type="GO" id="GO:0016491">
    <property type="term" value="F:oxidoreductase activity"/>
    <property type="evidence" value="ECO:0007669"/>
    <property type="project" value="UniProtKB-KW"/>
</dbReference>
<dbReference type="Pfam" id="PF01494">
    <property type="entry name" value="FAD_binding_3"/>
    <property type="match status" value="1"/>
</dbReference>
<dbReference type="OrthoDB" id="10629559at2759"/>
<sequence>MGPLTHQLTPTSVPSTTTTNITGLSTPWPLNNTPTTSSHSRHSLHLPTALIKGAGPGGLAASITLARLGYLTLLIDKRPTHFRTNFVVLRPETLRQLSLLGALKILEEEGKIERIMDMEAEFPVPVEGSEGEITVESMRPPFVDWRQEGYDVPVVRDLGMQHSTHTVRIADLEHALLKVAHQQGVIILRESTVRLTRTTDRFRATLSRNGDGTNFDLGFPDLIVIASGKRDPEALHDIGITYLRHHRLTASSLPTLDQPNLLLPSHPGPLERQFFITFEVKSQTPPSGTVRLRLLPRRDGESGVLERQVESAHFAHQGSIIFGLQIPRVIEPTDECSIGHYVLGKANEILCSEYKSLEEMPIVWGSPTKPFVVEVCSARTFTYGSNLVLLGDAAGSSTLCTGQGAEIAATVDPLNLRDLAEGLKKRREAEAKGHGVETTKSQEELLAEYNVRKAETLLLWSETSDKFWLEKEEVEEIRRKTRVGRTRAARL</sequence>
<evidence type="ECO:0000313" key="6">
    <source>
        <dbReference type="EMBL" id="GAO52250.1"/>
    </source>
</evidence>
<comment type="caution">
    <text evidence="6">The sequence shown here is derived from an EMBL/GenBank/DDBJ whole genome shotgun (WGS) entry which is preliminary data.</text>
</comment>
<dbReference type="InterPro" id="IPR002938">
    <property type="entry name" value="FAD-bd"/>
</dbReference>
<evidence type="ECO:0000259" key="5">
    <source>
        <dbReference type="Pfam" id="PF01494"/>
    </source>
</evidence>
<dbReference type="Gene3D" id="3.50.50.60">
    <property type="entry name" value="FAD/NAD(P)-binding domain"/>
    <property type="match status" value="1"/>
</dbReference>
<dbReference type="InterPro" id="IPR036188">
    <property type="entry name" value="FAD/NAD-bd_sf"/>
</dbReference>
<name>A0A0E9NS38_SAICN</name>
<keyword evidence="7" id="KW-1185">Reference proteome</keyword>
<gene>
    <name evidence="6" type="ORF">G7K_6331-t1</name>
</gene>
<dbReference type="Proteomes" id="UP000033140">
    <property type="component" value="Unassembled WGS sequence"/>
</dbReference>
<reference evidence="6 7" key="1">
    <citation type="journal article" date="2011" name="J. Gen. Appl. Microbiol.">
        <title>Draft genome sequencing of the enigmatic yeast Saitoella complicata.</title>
        <authorList>
            <person name="Nishida H."/>
            <person name="Hamamoto M."/>
            <person name="Sugiyama J."/>
        </authorList>
    </citation>
    <scope>NUCLEOTIDE SEQUENCE [LARGE SCALE GENOMIC DNA]</scope>
    <source>
        <strain evidence="6 7">NRRL Y-17804</strain>
    </source>
</reference>
<evidence type="ECO:0000256" key="1">
    <source>
        <dbReference type="ARBA" id="ARBA00022630"/>
    </source>
</evidence>
<accession>A0A0E9NS38</accession>
<reference evidence="6 7" key="2">
    <citation type="journal article" date="2014" name="J. Gen. Appl. Microbiol.">
        <title>The early diverging ascomycetous budding yeast Saitoella complicata has three histone deacetylases belonging to the Clr6, Hos2, and Rpd3 lineages.</title>
        <authorList>
            <person name="Nishida H."/>
            <person name="Matsumoto T."/>
            <person name="Kondo S."/>
            <person name="Hamamoto M."/>
            <person name="Yoshikawa H."/>
        </authorList>
    </citation>
    <scope>NUCLEOTIDE SEQUENCE [LARGE SCALE GENOMIC DNA]</scope>
    <source>
        <strain evidence="6 7">NRRL Y-17804</strain>
    </source>
</reference>
<dbReference type="RefSeq" id="XP_019025403.1">
    <property type="nucleotide sequence ID" value="XM_019167496.1"/>
</dbReference>
<evidence type="ECO:0000256" key="3">
    <source>
        <dbReference type="ARBA" id="ARBA00023002"/>
    </source>
</evidence>
<feature type="domain" description="FAD-binding" evidence="5">
    <location>
        <begin position="49"/>
        <end position="230"/>
    </location>
</feature>
<organism evidence="6 7">
    <name type="scientific">Saitoella complicata (strain BCRC 22490 / CBS 7301 / JCM 7358 / NBRC 10748 / NRRL Y-17804)</name>
    <dbReference type="NCBI Taxonomy" id="698492"/>
    <lineage>
        <taxon>Eukaryota</taxon>
        <taxon>Fungi</taxon>
        <taxon>Dikarya</taxon>
        <taxon>Ascomycota</taxon>
        <taxon>Taphrinomycotina</taxon>
        <taxon>Taphrinomycotina incertae sedis</taxon>
        <taxon>Saitoella</taxon>
    </lineage>
</organism>
<protein>
    <recommendedName>
        <fullName evidence="5">FAD-binding domain-containing protein</fullName>
    </recommendedName>
</protein>
<dbReference type="GO" id="GO:0071949">
    <property type="term" value="F:FAD binding"/>
    <property type="evidence" value="ECO:0007669"/>
    <property type="project" value="InterPro"/>
</dbReference>
<feature type="region of interest" description="Disordered" evidence="4">
    <location>
        <begin position="1"/>
        <end position="41"/>
    </location>
</feature>
<keyword evidence="1" id="KW-0285">Flavoprotein</keyword>
<dbReference type="SUPFAM" id="SSF51905">
    <property type="entry name" value="FAD/NAD(P)-binding domain"/>
    <property type="match status" value="1"/>
</dbReference>
<evidence type="ECO:0000313" key="7">
    <source>
        <dbReference type="Proteomes" id="UP000033140"/>
    </source>
</evidence>
<reference evidence="6 7" key="3">
    <citation type="journal article" date="2015" name="Genome Announc.">
        <title>Draft Genome Sequence of the Archiascomycetous Yeast Saitoella complicata.</title>
        <authorList>
            <person name="Yamauchi K."/>
            <person name="Kondo S."/>
            <person name="Hamamoto M."/>
            <person name="Takahashi Y."/>
            <person name="Ogura Y."/>
            <person name="Hayashi T."/>
            <person name="Nishida H."/>
        </authorList>
    </citation>
    <scope>NUCLEOTIDE SEQUENCE [LARGE SCALE GENOMIC DNA]</scope>
    <source>
        <strain evidence="6 7">NRRL Y-17804</strain>
    </source>
</reference>
<keyword evidence="3" id="KW-0560">Oxidoreductase</keyword>
<dbReference type="AlphaFoldDB" id="A0A0E9NS38"/>
<feature type="compositionally biased region" description="Low complexity" evidence="4">
    <location>
        <begin position="9"/>
        <end position="26"/>
    </location>
</feature>
<evidence type="ECO:0000256" key="4">
    <source>
        <dbReference type="SAM" id="MobiDB-lite"/>
    </source>
</evidence>
<proteinExistence type="predicted"/>